<dbReference type="PANTHER" id="PTHR34846:SF5">
    <property type="entry name" value="CARBOXYMUCONOLACTONE DECARBOXYLASE-LIKE DOMAIN-CONTAINING PROTEIN"/>
    <property type="match status" value="1"/>
</dbReference>
<evidence type="ECO:0000259" key="1">
    <source>
        <dbReference type="Pfam" id="PF02627"/>
    </source>
</evidence>
<accession>A0A345Y030</accession>
<reference evidence="2 3" key="1">
    <citation type="submission" date="2018-07" db="EMBL/GenBank/DDBJ databases">
        <title>Draft genome of the type strain Streptomyces armeniacus ATCC 15676.</title>
        <authorList>
            <person name="Labana P."/>
            <person name="Gosse J.T."/>
            <person name="Boddy C.N."/>
        </authorList>
    </citation>
    <scope>NUCLEOTIDE SEQUENCE [LARGE SCALE GENOMIC DNA]</scope>
    <source>
        <strain evidence="2 3">ATCC 15676</strain>
    </source>
</reference>
<dbReference type="EMBL" id="CP031320">
    <property type="protein sequence ID" value="AXK37246.1"/>
    <property type="molecule type" value="Genomic_DNA"/>
</dbReference>
<dbReference type="InterPro" id="IPR003779">
    <property type="entry name" value="CMD-like"/>
</dbReference>
<keyword evidence="3" id="KW-1185">Reference proteome</keyword>
<organism evidence="2 3">
    <name type="scientific">Streptomyces armeniacus</name>
    <dbReference type="NCBI Taxonomy" id="83291"/>
    <lineage>
        <taxon>Bacteria</taxon>
        <taxon>Bacillati</taxon>
        <taxon>Actinomycetota</taxon>
        <taxon>Actinomycetes</taxon>
        <taxon>Kitasatosporales</taxon>
        <taxon>Streptomycetaceae</taxon>
        <taxon>Streptomyces</taxon>
    </lineage>
</organism>
<evidence type="ECO:0000313" key="3">
    <source>
        <dbReference type="Proteomes" id="UP000254425"/>
    </source>
</evidence>
<dbReference type="Gene3D" id="1.20.1290.10">
    <property type="entry name" value="AhpD-like"/>
    <property type="match status" value="1"/>
</dbReference>
<dbReference type="AlphaFoldDB" id="A0A345Y030"/>
<sequence>MMPGREPIALFRMLARNAPLAEAMHEWGGYELGRGRPTFSLREREIVIDRTCALRGCEYEWGVHVAVFAERAGLDAEQIRSLTHGAHTDACWTDPRDRLLVELTDALHAGSDVPDELWGRLAGEFAPEQLLDLLTLCGWYHAVSFLARATRLPLEPEAPRFTDYA</sequence>
<evidence type="ECO:0000313" key="2">
    <source>
        <dbReference type="EMBL" id="AXK37246.1"/>
    </source>
</evidence>
<name>A0A345Y030_9ACTN</name>
<dbReference type="SUPFAM" id="SSF69118">
    <property type="entry name" value="AhpD-like"/>
    <property type="match status" value="1"/>
</dbReference>
<dbReference type="Pfam" id="PF02627">
    <property type="entry name" value="CMD"/>
    <property type="match status" value="1"/>
</dbReference>
<dbReference type="Proteomes" id="UP000254425">
    <property type="component" value="Chromosome"/>
</dbReference>
<dbReference type="GO" id="GO:0051920">
    <property type="term" value="F:peroxiredoxin activity"/>
    <property type="evidence" value="ECO:0007669"/>
    <property type="project" value="InterPro"/>
</dbReference>
<dbReference type="KEGG" id="sarm:DVA86_10590"/>
<protein>
    <submittedName>
        <fullName evidence="2">Carboxymuconolactone decarboxylase family protein</fullName>
    </submittedName>
</protein>
<dbReference type="InterPro" id="IPR029032">
    <property type="entry name" value="AhpD-like"/>
</dbReference>
<feature type="domain" description="Carboxymuconolactone decarboxylase-like" evidence="1">
    <location>
        <begin position="21"/>
        <end position="91"/>
    </location>
</feature>
<gene>
    <name evidence="2" type="ORF">DVA86_10590</name>
</gene>
<proteinExistence type="predicted"/>
<dbReference type="PANTHER" id="PTHR34846">
    <property type="entry name" value="4-CARBOXYMUCONOLACTONE DECARBOXYLASE FAMILY PROTEIN (AFU_ORTHOLOGUE AFUA_6G11590)"/>
    <property type="match status" value="1"/>
</dbReference>